<accession>A0AAQ3NY83</accession>
<evidence type="ECO:0000256" key="2">
    <source>
        <dbReference type="ARBA" id="ARBA00009178"/>
    </source>
</evidence>
<keyword evidence="11" id="KW-1185">Reference proteome</keyword>
<evidence type="ECO:0000256" key="6">
    <source>
        <dbReference type="ARBA" id="ARBA00023157"/>
    </source>
</evidence>
<comment type="similarity">
    <text evidence="2">Belongs to the plant rapid alkalinization factor (RALF) family.</text>
</comment>
<dbReference type="GO" id="GO:0040008">
    <property type="term" value="P:regulation of growth"/>
    <property type="evidence" value="ECO:0007669"/>
    <property type="project" value="UniProtKB-ARBA"/>
</dbReference>
<feature type="region of interest" description="Disordered" evidence="8">
    <location>
        <begin position="21"/>
        <end position="52"/>
    </location>
</feature>
<proteinExistence type="inferred from homology"/>
<dbReference type="Pfam" id="PF05498">
    <property type="entry name" value="RALF"/>
    <property type="match status" value="2"/>
</dbReference>
<protein>
    <submittedName>
        <fullName evidence="10">Uncharacterized protein</fullName>
    </submittedName>
</protein>
<dbReference type="InterPro" id="IPR008801">
    <property type="entry name" value="RALF"/>
</dbReference>
<evidence type="ECO:0000256" key="1">
    <source>
        <dbReference type="ARBA" id="ARBA00004613"/>
    </source>
</evidence>
<dbReference type="Proteomes" id="UP001374535">
    <property type="component" value="Chromosome 3"/>
</dbReference>
<reference evidence="10 11" key="1">
    <citation type="journal article" date="2023" name="Life. Sci Alliance">
        <title>Evolutionary insights into 3D genome organization and epigenetic landscape of Vigna mungo.</title>
        <authorList>
            <person name="Junaid A."/>
            <person name="Singh B."/>
            <person name="Bhatia S."/>
        </authorList>
    </citation>
    <scope>NUCLEOTIDE SEQUENCE [LARGE SCALE GENOMIC DNA]</scope>
    <source>
        <strain evidence="10">Urdbean</strain>
    </source>
</reference>
<evidence type="ECO:0000256" key="8">
    <source>
        <dbReference type="SAM" id="MobiDB-lite"/>
    </source>
</evidence>
<evidence type="ECO:0000256" key="7">
    <source>
        <dbReference type="ARBA" id="ARBA00037228"/>
    </source>
</evidence>
<evidence type="ECO:0000313" key="11">
    <source>
        <dbReference type="Proteomes" id="UP001374535"/>
    </source>
</evidence>
<feature type="chain" id="PRO_5042993299" evidence="9">
    <location>
        <begin position="20"/>
        <end position="133"/>
    </location>
</feature>
<dbReference type="PANTHER" id="PTHR34270:SF5">
    <property type="entry name" value="PROTEIN RALF-LIKE 10-RELATED"/>
    <property type="match status" value="1"/>
</dbReference>
<keyword evidence="5 9" id="KW-0732">Signal</keyword>
<gene>
    <name evidence="10" type="ORF">V8G54_010268</name>
</gene>
<evidence type="ECO:0000256" key="4">
    <source>
        <dbReference type="ARBA" id="ARBA00022702"/>
    </source>
</evidence>
<evidence type="ECO:0000256" key="3">
    <source>
        <dbReference type="ARBA" id="ARBA00022525"/>
    </source>
</evidence>
<dbReference type="GO" id="GO:0005576">
    <property type="term" value="C:extracellular region"/>
    <property type="evidence" value="ECO:0007669"/>
    <property type="project" value="UniProtKB-SubCell"/>
</dbReference>
<evidence type="ECO:0000256" key="9">
    <source>
        <dbReference type="SAM" id="SignalP"/>
    </source>
</evidence>
<comment type="function">
    <text evidence="7">Cell signaling peptide that may regulate plant stress, growth, and development. Mediates a rapid alkalinization of extracellular space by mediating a transient increase in the cytoplasmic Ca(2+) concentration leading to a calcium-dependent signaling events through a cell surface receptor and a concomitant activation of some intracellular mitogen-activated protein kinases.</text>
</comment>
<dbReference type="AlphaFoldDB" id="A0AAQ3NY83"/>
<sequence length="133" mass="14639">MKVLFFCFLLVSMVAFSHGKAEDEMKNTETNGKSSERKVSDAEIDNEHEVANPYNRGCSPITRCRGIITIVLVEDSHGKAKDEMKNTETNGKSSERKVSDAEIDNEHEVANPYNRGCSPITRCRGGGGHGAHI</sequence>
<dbReference type="EMBL" id="CP144698">
    <property type="protein sequence ID" value="WVZ17286.1"/>
    <property type="molecule type" value="Genomic_DNA"/>
</dbReference>
<feature type="compositionally biased region" description="Basic and acidic residues" evidence="8">
    <location>
        <begin position="93"/>
        <end position="109"/>
    </location>
</feature>
<evidence type="ECO:0000256" key="5">
    <source>
        <dbReference type="ARBA" id="ARBA00022729"/>
    </source>
</evidence>
<dbReference type="PANTHER" id="PTHR34270">
    <property type="entry name" value="PROTEIN RALF-LIKE 15-RELATED"/>
    <property type="match status" value="1"/>
</dbReference>
<dbReference type="GO" id="GO:0005179">
    <property type="term" value="F:hormone activity"/>
    <property type="evidence" value="ECO:0007669"/>
    <property type="project" value="UniProtKB-KW"/>
</dbReference>
<keyword evidence="4" id="KW-0372">Hormone</keyword>
<name>A0AAQ3NY83_VIGMU</name>
<feature type="signal peptide" evidence="9">
    <location>
        <begin position="1"/>
        <end position="19"/>
    </location>
</feature>
<feature type="compositionally biased region" description="Basic and acidic residues" evidence="8">
    <location>
        <begin position="34"/>
        <end position="50"/>
    </location>
</feature>
<evidence type="ECO:0000313" key="10">
    <source>
        <dbReference type="EMBL" id="WVZ17286.1"/>
    </source>
</evidence>
<keyword evidence="3" id="KW-0964">Secreted</keyword>
<feature type="region of interest" description="Disordered" evidence="8">
    <location>
        <begin position="78"/>
        <end position="112"/>
    </location>
</feature>
<organism evidence="10 11">
    <name type="scientific">Vigna mungo</name>
    <name type="common">Black gram</name>
    <name type="synonym">Phaseolus mungo</name>
    <dbReference type="NCBI Taxonomy" id="3915"/>
    <lineage>
        <taxon>Eukaryota</taxon>
        <taxon>Viridiplantae</taxon>
        <taxon>Streptophyta</taxon>
        <taxon>Embryophyta</taxon>
        <taxon>Tracheophyta</taxon>
        <taxon>Spermatophyta</taxon>
        <taxon>Magnoliopsida</taxon>
        <taxon>eudicotyledons</taxon>
        <taxon>Gunneridae</taxon>
        <taxon>Pentapetalae</taxon>
        <taxon>rosids</taxon>
        <taxon>fabids</taxon>
        <taxon>Fabales</taxon>
        <taxon>Fabaceae</taxon>
        <taxon>Papilionoideae</taxon>
        <taxon>50 kb inversion clade</taxon>
        <taxon>NPAAA clade</taxon>
        <taxon>indigoferoid/millettioid clade</taxon>
        <taxon>Phaseoleae</taxon>
        <taxon>Vigna</taxon>
    </lineage>
</organism>
<keyword evidence="6" id="KW-1015">Disulfide bond</keyword>
<comment type="subcellular location">
    <subcellularLocation>
        <location evidence="1">Secreted</location>
    </subcellularLocation>
</comment>